<dbReference type="PANTHER" id="PTHR12772">
    <property type="entry name" value="DNA REPLICATION COMPLEX GINS PROTEIN PSF2"/>
    <property type="match status" value="1"/>
</dbReference>
<dbReference type="GO" id="GO:0006260">
    <property type="term" value="P:DNA replication"/>
    <property type="evidence" value="ECO:0007669"/>
    <property type="project" value="UniProtKB-KW"/>
</dbReference>
<sequence length="244" mass="26991">MALPLPPGLTPAEVAFFCEMELVTIIPRQRLDALELLGGTLAPMLPPHKANVPLWLALLLKRQRRANIAPPPWLSPHALTAILDHETENEDTFSPPPRLPPAPSANALAFSPPFLPENTLDAGMDALPYHWMELGEMLLEAAADDFEDPESVRKLLRGLREVRLAKMRRGTEMLDAAGGVRMNGVGGMEIAEGRAFITGVIDNLRKLSATVEEKRMERGDRDTRSPGTADYDYEDDEMETQFTS</sequence>
<evidence type="ECO:0000256" key="1">
    <source>
        <dbReference type="ARBA" id="ARBA00004123"/>
    </source>
</evidence>
<dbReference type="InterPro" id="IPR056784">
    <property type="entry name" value="PSF2_N"/>
</dbReference>
<keyword evidence="4 8" id="KW-0235">DNA replication</keyword>
<organism evidence="12 13">
    <name type="scientific">Sporormia fimetaria CBS 119925</name>
    <dbReference type="NCBI Taxonomy" id="1340428"/>
    <lineage>
        <taxon>Eukaryota</taxon>
        <taxon>Fungi</taxon>
        <taxon>Dikarya</taxon>
        <taxon>Ascomycota</taxon>
        <taxon>Pezizomycotina</taxon>
        <taxon>Dothideomycetes</taxon>
        <taxon>Pleosporomycetidae</taxon>
        <taxon>Pleosporales</taxon>
        <taxon>Sporormiaceae</taxon>
        <taxon>Sporormia</taxon>
    </lineage>
</organism>
<dbReference type="SUPFAM" id="SSF160059">
    <property type="entry name" value="PriA/YqbF domain"/>
    <property type="match status" value="1"/>
</dbReference>
<feature type="compositionally biased region" description="Acidic residues" evidence="9">
    <location>
        <begin position="231"/>
        <end position="244"/>
    </location>
</feature>
<dbReference type="GO" id="GO:0000811">
    <property type="term" value="C:GINS complex"/>
    <property type="evidence" value="ECO:0007669"/>
    <property type="project" value="TreeGrafter"/>
</dbReference>
<dbReference type="AlphaFoldDB" id="A0A6A6V537"/>
<evidence type="ECO:0000256" key="3">
    <source>
        <dbReference type="ARBA" id="ARBA00015139"/>
    </source>
</evidence>
<dbReference type="PIRSF" id="PIRSF028998">
    <property type="entry name" value="GINS_Psf2_subgr"/>
    <property type="match status" value="1"/>
</dbReference>
<dbReference type="FunFam" id="1.20.58.1020:FF:000001">
    <property type="entry name" value="DNA replication complex GINS protein PSF2"/>
    <property type="match status" value="1"/>
</dbReference>
<evidence type="ECO:0000256" key="4">
    <source>
        <dbReference type="ARBA" id="ARBA00022705"/>
    </source>
</evidence>
<feature type="compositionally biased region" description="Basic and acidic residues" evidence="9">
    <location>
        <begin position="212"/>
        <end position="224"/>
    </location>
</feature>
<reference evidence="12" key="1">
    <citation type="journal article" date="2020" name="Stud. Mycol.">
        <title>101 Dothideomycetes genomes: a test case for predicting lifestyles and emergence of pathogens.</title>
        <authorList>
            <person name="Haridas S."/>
            <person name="Albert R."/>
            <person name="Binder M."/>
            <person name="Bloem J."/>
            <person name="Labutti K."/>
            <person name="Salamov A."/>
            <person name="Andreopoulos B."/>
            <person name="Baker S."/>
            <person name="Barry K."/>
            <person name="Bills G."/>
            <person name="Bluhm B."/>
            <person name="Cannon C."/>
            <person name="Castanera R."/>
            <person name="Culley D."/>
            <person name="Daum C."/>
            <person name="Ezra D."/>
            <person name="Gonzalez J."/>
            <person name="Henrissat B."/>
            <person name="Kuo A."/>
            <person name="Liang C."/>
            <person name="Lipzen A."/>
            <person name="Lutzoni F."/>
            <person name="Magnuson J."/>
            <person name="Mondo S."/>
            <person name="Nolan M."/>
            <person name="Ohm R."/>
            <person name="Pangilinan J."/>
            <person name="Park H.-J."/>
            <person name="Ramirez L."/>
            <person name="Alfaro M."/>
            <person name="Sun H."/>
            <person name="Tritt A."/>
            <person name="Yoshinaga Y."/>
            <person name="Zwiers L.-H."/>
            <person name="Turgeon B."/>
            <person name="Goodwin S."/>
            <person name="Spatafora J."/>
            <person name="Crous P."/>
            <person name="Grigoriev I."/>
        </authorList>
    </citation>
    <scope>NUCLEOTIDE SEQUENCE</scope>
    <source>
        <strain evidence="12">CBS 119925</strain>
    </source>
</reference>
<evidence type="ECO:0000256" key="6">
    <source>
        <dbReference type="ARBA" id="ARBA00023242"/>
    </source>
</evidence>
<dbReference type="Pfam" id="PF25005">
    <property type="entry name" value="PSF2_N"/>
    <property type="match status" value="1"/>
</dbReference>
<dbReference type="GO" id="GO:0000727">
    <property type="term" value="P:double-strand break repair via break-induced replication"/>
    <property type="evidence" value="ECO:0007669"/>
    <property type="project" value="TreeGrafter"/>
</dbReference>
<comment type="subunit">
    <text evidence="8">Component of the GINS complex.</text>
</comment>
<evidence type="ECO:0000259" key="10">
    <source>
        <dbReference type="Pfam" id="PF05916"/>
    </source>
</evidence>
<keyword evidence="13" id="KW-1185">Reference proteome</keyword>
<evidence type="ECO:0000256" key="7">
    <source>
        <dbReference type="ARBA" id="ARBA00025163"/>
    </source>
</evidence>
<dbReference type="CDD" id="cd21694">
    <property type="entry name" value="GINS_B_Psf2"/>
    <property type="match status" value="1"/>
</dbReference>
<dbReference type="InterPro" id="IPR021151">
    <property type="entry name" value="GINS_A"/>
</dbReference>
<keyword evidence="6 8" id="KW-0539">Nucleus</keyword>
<evidence type="ECO:0000256" key="5">
    <source>
        <dbReference type="ARBA" id="ARBA00022829"/>
    </source>
</evidence>
<evidence type="ECO:0000313" key="13">
    <source>
        <dbReference type="Proteomes" id="UP000799440"/>
    </source>
</evidence>
<evidence type="ECO:0000256" key="2">
    <source>
        <dbReference type="ARBA" id="ARBA00010565"/>
    </source>
</evidence>
<comment type="subcellular location">
    <subcellularLocation>
        <location evidence="1 8">Nucleus</location>
    </subcellularLocation>
</comment>
<accession>A0A6A6V537</accession>
<evidence type="ECO:0000259" key="11">
    <source>
        <dbReference type="Pfam" id="PF25005"/>
    </source>
</evidence>
<dbReference type="Gene3D" id="3.40.5.50">
    <property type="match status" value="1"/>
</dbReference>
<dbReference type="InterPro" id="IPR007257">
    <property type="entry name" value="GINS_Psf2"/>
</dbReference>
<dbReference type="Proteomes" id="UP000799440">
    <property type="component" value="Unassembled WGS sequence"/>
</dbReference>
<feature type="domain" description="DNA replication complex GINS protein PSF2 N-terminal" evidence="11">
    <location>
        <begin position="10"/>
        <end position="68"/>
    </location>
</feature>
<dbReference type="PANTHER" id="PTHR12772:SF0">
    <property type="entry name" value="DNA REPLICATION COMPLEX GINS PROTEIN PSF2"/>
    <property type="match status" value="1"/>
</dbReference>
<proteinExistence type="inferred from homology"/>
<keyword evidence="5" id="KW-0159">Chromosome partition</keyword>
<evidence type="ECO:0000313" key="12">
    <source>
        <dbReference type="EMBL" id="KAF2745762.1"/>
    </source>
</evidence>
<dbReference type="EMBL" id="MU006581">
    <property type="protein sequence ID" value="KAF2745762.1"/>
    <property type="molecule type" value="Genomic_DNA"/>
</dbReference>
<dbReference type="OrthoDB" id="1938138at2759"/>
<protein>
    <recommendedName>
        <fullName evidence="3 8">DNA replication complex GINS protein PSF2</fullName>
    </recommendedName>
</protein>
<dbReference type="Pfam" id="PF05916">
    <property type="entry name" value="Sld5"/>
    <property type="match status" value="1"/>
</dbReference>
<dbReference type="InterPro" id="IPR036224">
    <property type="entry name" value="GINS_bundle-like_dom_sf"/>
</dbReference>
<dbReference type="CDD" id="cd11712">
    <property type="entry name" value="GINS_A_psf2"/>
    <property type="match status" value="1"/>
</dbReference>
<evidence type="ECO:0000256" key="8">
    <source>
        <dbReference type="PIRNR" id="PIRNR028998"/>
    </source>
</evidence>
<dbReference type="GO" id="GO:0007059">
    <property type="term" value="P:chromosome segregation"/>
    <property type="evidence" value="ECO:0007669"/>
    <property type="project" value="UniProtKB-KW"/>
</dbReference>
<dbReference type="Gene3D" id="1.20.58.1020">
    <property type="match status" value="1"/>
</dbReference>
<comment type="function">
    <text evidence="7">The GINS complex plays an essential role in the initiation of DNA replication. Has a role in chromosome segregation.</text>
</comment>
<name>A0A6A6V537_9PLEO</name>
<comment type="similarity">
    <text evidence="2 8">Belongs to the GINS2/PSF2 family.</text>
</comment>
<feature type="region of interest" description="Disordered" evidence="9">
    <location>
        <begin position="212"/>
        <end position="244"/>
    </location>
</feature>
<dbReference type="SUPFAM" id="SSF158573">
    <property type="entry name" value="GINS helical bundle-like"/>
    <property type="match status" value="1"/>
</dbReference>
<feature type="domain" description="GINS subunit" evidence="10">
    <location>
        <begin position="73"/>
        <end position="205"/>
    </location>
</feature>
<dbReference type="FunFam" id="3.40.5.50:FF:000001">
    <property type="entry name" value="DNA replication complex GINS protein PSF2"/>
    <property type="match status" value="1"/>
</dbReference>
<gene>
    <name evidence="12" type="ORF">M011DRAFT_405811</name>
</gene>
<evidence type="ECO:0000256" key="9">
    <source>
        <dbReference type="SAM" id="MobiDB-lite"/>
    </source>
</evidence>